<dbReference type="InterPro" id="IPR011009">
    <property type="entry name" value="Kinase-like_dom_sf"/>
</dbReference>
<evidence type="ECO:0000313" key="3">
    <source>
        <dbReference type="Proteomes" id="UP000515764"/>
    </source>
</evidence>
<name>A0ABX6RWC5_9ACTN</name>
<protein>
    <submittedName>
        <fullName evidence="2">Phosphotransferase</fullName>
    </submittedName>
</protein>
<keyword evidence="3" id="KW-1185">Reference proteome</keyword>
<gene>
    <name evidence="2" type="ORF">F0345_28755</name>
</gene>
<dbReference type="InterPro" id="IPR002575">
    <property type="entry name" value="Aminoglycoside_PTrfase"/>
</dbReference>
<dbReference type="SUPFAM" id="SSF56112">
    <property type="entry name" value="Protein kinase-like (PK-like)"/>
    <property type="match status" value="1"/>
</dbReference>
<dbReference type="Gene3D" id="3.90.1200.10">
    <property type="match status" value="1"/>
</dbReference>
<reference evidence="3" key="1">
    <citation type="submission" date="2019-10" db="EMBL/GenBank/DDBJ databases">
        <title>Antimicrobial potential of Antarctic Bacteria.</title>
        <authorList>
            <person name="Benaud N."/>
            <person name="Edwards R.J."/>
            <person name="Ferrari B.C."/>
        </authorList>
    </citation>
    <scope>NUCLEOTIDE SEQUENCE [LARGE SCALE GENOMIC DNA]</scope>
    <source>
        <strain evidence="3">NBH77</strain>
        <plasmid evidence="3">unnamed1</plasmid>
    </source>
</reference>
<evidence type="ECO:0000259" key="1">
    <source>
        <dbReference type="Pfam" id="PF01636"/>
    </source>
</evidence>
<sequence>MARSPFMTSVPWSTHAVDLQPGSVIKRFRRERREGSEREWRALTLLAAYAPDLAPVPQSADLVAEEPVVVMSRLPGEPLRGQSLSAQQLKALAAAASELYAAVPADVLSEIPVRPGRQHALIAQIRAWAPQARPRVSSEVGDAMDRGLAWLAHSEMDRVDQPDVPLVFGPGDGNLANYLWDGSRVRVVDFEDSGLSDRSFELAEITEHVASWIDQPLDVDAFLGQFELNAAERVRLPEVRRLLALVWLFLLSFDDPERPRNPPGTAERQAARLSALLA</sequence>
<dbReference type="Proteomes" id="UP000515764">
    <property type="component" value="Plasmid unnamed1"/>
</dbReference>
<dbReference type="Pfam" id="PF01636">
    <property type="entry name" value="APH"/>
    <property type="match status" value="1"/>
</dbReference>
<evidence type="ECO:0000313" key="2">
    <source>
        <dbReference type="EMBL" id="QNE85078.1"/>
    </source>
</evidence>
<organism evidence="2 3">
    <name type="scientific">Streptomyces rutgersensis</name>
    <dbReference type="NCBI Taxonomy" id="53451"/>
    <lineage>
        <taxon>Bacteria</taxon>
        <taxon>Bacillati</taxon>
        <taxon>Actinomycetota</taxon>
        <taxon>Actinomycetes</taxon>
        <taxon>Kitasatosporales</taxon>
        <taxon>Streptomycetaceae</taxon>
        <taxon>Streptomyces</taxon>
        <taxon>Streptomyces diastaticus group</taxon>
    </lineage>
</organism>
<feature type="domain" description="Aminoglycoside phosphotransferase" evidence="1">
    <location>
        <begin position="24"/>
        <end position="224"/>
    </location>
</feature>
<keyword evidence="2" id="KW-0614">Plasmid</keyword>
<accession>A0ABX6RWC5</accession>
<proteinExistence type="predicted"/>
<dbReference type="EMBL" id="CP045705">
    <property type="protein sequence ID" value="QNE85078.1"/>
    <property type="molecule type" value="Genomic_DNA"/>
</dbReference>
<geneLocation type="plasmid" evidence="2 3">
    <name>unnamed1</name>
</geneLocation>